<dbReference type="InterPro" id="IPR036513">
    <property type="entry name" value="STAS_dom_sf"/>
</dbReference>
<accession>A0A1G9B2N9</accession>
<dbReference type="AlphaFoldDB" id="A0A1G9B2N9"/>
<dbReference type="RefSeq" id="WP_143043934.1">
    <property type="nucleotide sequence ID" value="NZ_FNDJ01000015.1"/>
</dbReference>
<feature type="domain" description="STAS" evidence="1">
    <location>
        <begin position="13"/>
        <end position="92"/>
    </location>
</feature>
<gene>
    <name evidence="2" type="ORF">SAMN05421869_115137</name>
</gene>
<name>A0A1G9B2N9_9ACTN</name>
<dbReference type="EMBL" id="FNDJ01000015">
    <property type="protein sequence ID" value="SDK33819.1"/>
    <property type="molecule type" value="Genomic_DNA"/>
</dbReference>
<evidence type="ECO:0000259" key="1">
    <source>
        <dbReference type="PROSITE" id="PS50801"/>
    </source>
</evidence>
<organism evidence="2 3">
    <name type="scientific">Nonomuraea jiangxiensis</name>
    <dbReference type="NCBI Taxonomy" id="633440"/>
    <lineage>
        <taxon>Bacteria</taxon>
        <taxon>Bacillati</taxon>
        <taxon>Actinomycetota</taxon>
        <taxon>Actinomycetes</taxon>
        <taxon>Streptosporangiales</taxon>
        <taxon>Streptosporangiaceae</taxon>
        <taxon>Nonomuraea</taxon>
    </lineage>
</organism>
<evidence type="ECO:0000313" key="3">
    <source>
        <dbReference type="Proteomes" id="UP000199202"/>
    </source>
</evidence>
<dbReference type="STRING" id="633440.SAMN05421869_115137"/>
<dbReference type="Pfam" id="PF01740">
    <property type="entry name" value="STAS"/>
    <property type="match status" value="1"/>
</dbReference>
<reference evidence="2 3" key="1">
    <citation type="submission" date="2016-10" db="EMBL/GenBank/DDBJ databases">
        <authorList>
            <person name="de Groot N.N."/>
        </authorList>
    </citation>
    <scope>NUCLEOTIDE SEQUENCE [LARGE SCALE GENOMIC DNA]</scope>
    <source>
        <strain evidence="2 3">CGMCC 4.6533</strain>
    </source>
</reference>
<protein>
    <recommendedName>
        <fullName evidence="1">STAS domain-containing protein</fullName>
    </recommendedName>
</protein>
<dbReference type="PROSITE" id="PS50801">
    <property type="entry name" value="STAS"/>
    <property type="match status" value="1"/>
</dbReference>
<dbReference type="Proteomes" id="UP000199202">
    <property type="component" value="Unassembled WGS sequence"/>
</dbReference>
<dbReference type="InterPro" id="IPR002645">
    <property type="entry name" value="STAS_dom"/>
</dbReference>
<dbReference type="SUPFAM" id="SSF52091">
    <property type="entry name" value="SpoIIaa-like"/>
    <property type="match status" value="1"/>
</dbReference>
<keyword evidence="3" id="KW-1185">Reference proteome</keyword>
<dbReference type="Gene3D" id="3.30.750.24">
    <property type="entry name" value="STAS domain"/>
    <property type="match status" value="1"/>
</dbReference>
<evidence type="ECO:0000313" key="2">
    <source>
        <dbReference type="EMBL" id="SDK33819.1"/>
    </source>
</evidence>
<proteinExistence type="predicted"/>
<sequence>MNGPGPTRHEDDFDIRVRTRGHVVIIQLTGPLTETTGNILRMYLMGTLATQAPPALIVDIGDVSETGDFGREILRSATRHARESAGRLIITGGAPLLGGSPAGFDLLPSIGDALAAFGGP</sequence>